<name>A0A4S4L7M8_9AGAM</name>
<comment type="subunit">
    <text evidence="4">Binds to mitochondrial small subunit 15S rRNA.</text>
</comment>
<dbReference type="OrthoDB" id="185373at2759"/>
<evidence type="ECO:0000256" key="3">
    <source>
        <dbReference type="ARBA" id="ARBA00044493"/>
    </source>
</evidence>
<evidence type="ECO:0000256" key="4">
    <source>
        <dbReference type="ARBA" id="ARBA00044511"/>
    </source>
</evidence>
<reference evidence="5 6" key="1">
    <citation type="submission" date="2019-02" db="EMBL/GenBank/DDBJ databases">
        <title>Genome sequencing of the rare red list fungi Phellinidium pouzarii.</title>
        <authorList>
            <person name="Buettner E."/>
            <person name="Kellner H."/>
        </authorList>
    </citation>
    <scope>NUCLEOTIDE SEQUENCE [LARGE SCALE GENOMIC DNA]</scope>
    <source>
        <strain evidence="5 6">DSM 108285</strain>
    </source>
</reference>
<gene>
    <name evidence="5" type="ORF">EW145_g3282</name>
</gene>
<keyword evidence="6" id="KW-1185">Reference proteome</keyword>
<evidence type="ECO:0000313" key="6">
    <source>
        <dbReference type="Proteomes" id="UP000308199"/>
    </source>
</evidence>
<protein>
    <recommendedName>
        <fullName evidence="7">Pentacotripeptide-repeat region of PRORP domain-containing protein</fullName>
    </recommendedName>
</protein>
<dbReference type="EMBL" id="SGPK01000136">
    <property type="protein sequence ID" value="THH07586.1"/>
    <property type="molecule type" value="Genomic_DNA"/>
</dbReference>
<proteinExistence type="inferred from homology"/>
<dbReference type="Proteomes" id="UP000308199">
    <property type="component" value="Unassembled WGS sequence"/>
</dbReference>
<accession>A0A4S4L7M8</accession>
<dbReference type="Gene3D" id="1.25.40.10">
    <property type="entry name" value="Tetratricopeptide repeat domain"/>
    <property type="match status" value="1"/>
</dbReference>
<evidence type="ECO:0000313" key="5">
    <source>
        <dbReference type="EMBL" id="THH07586.1"/>
    </source>
</evidence>
<sequence length="823" mass="92040">MLSRLATQPLARAHSRRALTDAVSSFAVASSPDERALARLVERRLKSVASSLNVVNQELPSLDDLKRWRHVVEVEDIDEAIKNGGDLRETPSWAILFLLSSKVNSPVQAMSAVSIMLRHFPKADISIQPSLLILTARFLARRNVTLPMPNLVRAFLMLNLSEPSTQLNLLLRSISHFRPTPEITKATTRILDAMSARQVRLHSRTYRSLLSNKLVTPELAKTLQRRMQRESFIPNTNHLEAYLRVFAKQGAVHASARYLNLIRKLRIGQGREAPHGVNLSSQGAQAQTEGSVNTRWNTEFLSSFGRHTGSAFYYLRALVGDGIASTTAIRPVRNESRISCADRKNSPLTWKRDLHVSDWTVVLNIAARDPKISGERLLSLFKQARAVAHFPLTVGVFTAIMRGLVKKGDYTSAYEIWEWCCSTWYRRRRIDKKALTVAMDVLVASGQPLSAFDTLIETTGIVRNKNAVVDCGHAHSRRAPNAERALYSRAAKIDAPLVNALMDAYVKHGRPDIVFKLWDAYVPLFGIAPNAETLTVLLKAAREGARFDHTFRGLIERMGLHGLFHRKKMQLDYRDKSKLQIVQDLRDIVNKEQMGDDEGARVERYVRKSLWDGELAAPRALVLFKAILAKNFPDLPSIRPPATAVWPDEAHAGHPMRDALRTLAFGRRKDKQLEDEAQKPTIGTPLPFLVGPVSALAVTSSSPLQGPTFTSTIDIAHPQIVPNEKTFAAYIALLGAQDRASEISITLAWMRALDVVPTRGPLALALALWSEASVRGPLLESYGGVSEYERLYHWLVKWLGRERMPTDAAIASAFQNLKRDRDK</sequence>
<dbReference type="Pfam" id="PF01535">
    <property type="entry name" value="PPR"/>
    <property type="match status" value="2"/>
</dbReference>
<dbReference type="PANTHER" id="PTHR47447:SF17">
    <property type="entry name" value="OS12G0638900 PROTEIN"/>
    <property type="match status" value="1"/>
</dbReference>
<comment type="similarity">
    <text evidence="1">Belongs to the CCM1 family.</text>
</comment>
<evidence type="ECO:0000256" key="2">
    <source>
        <dbReference type="ARBA" id="ARBA00022737"/>
    </source>
</evidence>
<comment type="function">
    <text evidence="3">Regulates mitochondrial small subunit maturation by controlling 15S rRNA 5'-end processing. Localizes to the 5' precursor of the 15S rRNA in a position that is subsequently occupied by mS47 in the mature yeast mtSSU. Uses structure and sequence-specific RNA recognition, binding to a single-stranded region of the precursor and specifically recognizing bases -6 to -1. The exchange of Ccm1 for mS47 is coupled to the irreversible removal of precursor rRNA that is accompanied by conformational changes of the mitoribosomal proteins uS5m and mS26. These conformational changes signal completion of 5'-end rRNA processing through protection of the mature 5'-end of the 15S rRNA and stabilization of mS47. The removal of the 5' precursor together with the dissociation of Ccm1 may be catalyzed by the 5'-3' exoribonuclease Pet127. Involved in the specific removal of group I introns in mitochondrial encoded transcripts.</text>
</comment>
<dbReference type="InterPro" id="IPR002885">
    <property type="entry name" value="PPR_rpt"/>
</dbReference>
<comment type="caution">
    <text evidence="5">The sequence shown here is derived from an EMBL/GenBank/DDBJ whole genome shotgun (WGS) entry which is preliminary data.</text>
</comment>
<keyword evidence="2" id="KW-0677">Repeat</keyword>
<dbReference type="AlphaFoldDB" id="A0A4S4L7M8"/>
<organism evidence="5 6">
    <name type="scientific">Phellinidium pouzarii</name>
    <dbReference type="NCBI Taxonomy" id="167371"/>
    <lineage>
        <taxon>Eukaryota</taxon>
        <taxon>Fungi</taxon>
        <taxon>Dikarya</taxon>
        <taxon>Basidiomycota</taxon>
        <taxon>Agaricomycotina</taxon>
        <taxon>Agaricomycetes</taxon>
        <taxon>Hymenochaetales</taxon>
        <taxon>Hymenochaetaceae</taxon>
        <taxon>Phellinidium</taxon>
    </lineage>
</organism>
<evidence type="ECO:0000256" key="1">
    <source>
        <dbReference type="ARBA" id="ARBA00006192"/>
    </source>
</evidence>
<dbReference type="PANTHER" id="PTHR47447">
    <property type="entry name" value="OS03G0856100 PROTEIN"/>
    <property type="match status" value="1"/>
</dbReference>
<dbReference type="InterPro" id="IPR011990">
    <property type="entry name" value="TPR-like_helical_dom_sf"/>
</dbReference>
<evidence type="ECO:0008006" key="7">
    <source>
        <dbReference type="Google" id="ProtNLM"/>
    </source>
</evidence>